<proteinExistence type="inferred from homology"/>
<dbReference type="RefSeq" id="XP_012189137.1">
    <property type="nucleotide sequence ID" value="XM_012333747.1"/>
</dbReference>
<evidence type="ECO:0000256" key="3">
    <source>
        <dbReference type="ARBA" id="ARBA00022643"/>
    </source>
</evidence>
<protein>
    <recommendedName>
        <fullName evidence="6">Flavin reductase like domain-containing protein</fullName>
    </recommendedName>
</protein>
<gene>
    <name evidence="7" type="ORF">PHSY_003126</name>
</gene>
<accession>R9PBT4</accession>
<sequence length="348" mass="38046">MSEVAEIERQLLLYNSSSRGARFSSVLTFTTNQRMSSQAGSSDTYGVPGAGAGGGSKYKPFKEEEAKRPEFDPSLSYTLTKAPDVNFKAGQGLNSHPASARFGADDAKFHVIQVGKTKVSSGTMYKLMISSIAPRPVALVTTLNEDGSPNLAPISWYQMVSHDPAMVMISFGGGENRRKDSENNIKRLKEFSISSSSEPYAEALNFASVDCPTGTSEYALSGLTPVKSKAIQTPRVKEAPMSMECELEYTRDIHNTDSKHTTTLVLGRVKVLHIRKDTINPETGAVDASKTLPVTRIGGLQYARTSVGYELERPKWSEIKDRPDVKAALEKGSQPWFESKDEVLDSYP</sequence>
<dbReference type="HOGENOM" id="CLU_059021_3_0_1"/>
<keyword evidence="8" id="KW-1185">Reference proteome</keyword>
<dbReference type="AlphaFoldDB" id="R9PBT4"/>
<keyword evidence="2" id="KW-0285">Flavoprotein</keyword>
<evidence type="ECO:0000256" key="4">
    <source>
        <dbReference type="ARBA" id="ARBA00038054"/>
    </source>
</evidence>
<dbReference type="PANTHER" id="PTHR33798">
    <property type="entry name" value="FLAVOPROTEIN OXYGENASE"/>
    <property type="match status" value="1"/>
</dbReference>
<dbReference type="InterPro" id="IPR002563">
    <property type="entry name" value="Flavin_Rdtase-like_dom"/>
</dbReference>
<evidence type="ECO:0000256" key="1">
    <source>
        <dbReference type="ARBA" id="ARBA00001917"/>
    </source>
</evidence>
<dbReference type="SUPFAM" id="SSF50475">
    <property type="entry name" value="FMN-binding split barrel"/>
    <property type="match status" value="1"/>
</dbReference>
<dbReference type="InterPro" id="IPR012349">
    <property type="entry name" value="Split_barrel_FMN-bd"/>
</dbReference>
<evidence type="ECO:0000256" key="5">
    <source>
        <dbReference type="SAM" id="MobiDB-lite"/>
    </source>
</evidence>
<dbReference type="OrthoDB" id="298012at2759"/>
<dbReference type="Proteomes" id="UP000014071">
    <property type="component" value="Unassembled WGS sequence"/>
</dbReference>
<feature type="region of interest" description="Disordered" evidence="5">
    <location>
        <begin position="35"/>
        <end position="65"/>
    </location>
</feature>
<dbReference type="SMART" id="SM00903">
    <property type="entry name" value="Flavin_Reduct"/>
    <property type="match status" value="1"/>
</dbReference>
<dbReference type="PANTHER" id="PTHR33798:SF5">
    <property type="entry name" value="FLAVIN REDUCTASE LIKE DOMAIN-CONTAINING PROTEIN"/>
    <property type="match status" value="1"/>
</dbReference>
<dbReference type="GeneID" id="24108416"/>
<reference evidence="8" key="1">
    <citation type="journal article" date="2013" name="Genome Announc.">
        <title>Draft genome sequence of the basidiomycetous yeast-like fungus Pseudozyma hubeiensis SY62, which produces an abundant amount of the biosurfactant mannosylerythritol lipids.</title>
        <authorList>
            <person name="Konishi M."/>
            <person name="Hatada Y."/>
            <person name="Horiuchi J."/>
        </authorList>
    </citation>
    <scope>NUCLEOTIDE SEQUENCE [LARGE SCALE GENOMIC DNA]</scope>
    <source>
        <strain evidence="8">SY62</strain>
    </source>
</reference>
<evidence type="ECO:0000313" key="8">
    <source>
        <dbReference type="Proteomes" id="UP000014071"/>
    </source>
</evidence>
<evidence type="ECO:0000259" key="6">
    <source>
        <dbReference type="SMART" id="SM00903"/>
    </source>
</evidence>
<name>R9PBT4_PSEHS</name>
<evidence type="ECO:0000313" key="7">
    <source>
        <dbReference type="EMBL" id="GAC95550.1"/>
    </source>
</evidence>
<dbReference type="eggNOG" id="ENOG502S020">
    <property type="taxonomic scope" value="Eukaryota"/>
</dbReference>
<feature type="domain" description="Flavin reductase like" evidence="6">
    <location>
        <begin position="130"/>
        <end position="288"/>
    </location>
</feature>
<dbReference type="EMBL" id="DF238795">
    <property type="protein sequence ID" value="GAC95550.1"/>
    <property type="molecule type" value="Genomic_DNA"/>
</dbReference>
<comment type="cofactor">
    <cofactor evidence="1">
        <name>FMN</name>
        <dbReference type="ChEBI" id="CHEBI:58210"/>
    </cofactor>
</comment>
<dbReference type="Pfam" id="PF01613">
    <property type="entry name" value="Flavin_Reduct"/>
    <property type="match status" value="1"/>
</dbReference>
<feature type="compositionally biased region" description="Polar residues" evidence="5">
    <location>
        <begin position="35"/>
        <end position="44"/>
    </location>
</feature>
<comment type="similarity">
    <text evidence="4">Belongs to the flavoredoxin family.</text>
</comment>
<evidence type="ECO:0000256" key="2">
    <source>
        <dbReference type="ARBA" id="ARBA00022630"/>
    </source>
</evidence>
<dbReference type="STRING" id="1305764.R9PBT4"/>
<keyword evidence="3" id="KW-0288">FMN</keyword>
<organism evidence="7 8">
    <name type="scientific">Pseudozyma hubeiensis (strain SY62)</name>
    <name type="common">Yeast</name>
    <dbReference type="NCBI Taxonomy" id="1305764"/>
    <lineage>
        <taxon>Eukaryota</taxon>
        <taxon>Fungi</taxon>
        <taxon>Dikarya</taxon>
        <taxon>Basidiomycota</taxon>
        <taxon>Ustilaginomycotina</taxon>
        <taxon>Ustilaginomycetes</taxon>
        <taxon>Ustilaginales</taxon>
        <taxon>Ustilaginaceae</taxon>
        <taxon>Pseudozyma</taxon>
    </lineage>
</organism>
<dbReference type="GO" id="GO:0010181">
    <property type="term" value="F:FMN binding"/>
    <property type="evidence" value="ECO:0007669"/>
    <property type="project" value="InterPro"/>
</dbReference>
<dbReference type="Gene3D" id="2.30.110.10">
    <property type="entry name" value="Electron Transport, Fmn-binding Protein, Chain A"/>
    <property type="match status" value="1"/>
</dbReference>